<proteinExistence type="predicted"/>
<feature type="region of interest" description="Disordered" evidence="1">
    <location>
        <begin position="21"/>
        <end position="54"/>
    </location>
</feature>
<evidence type="ECO:0000313" key="3">
    <source>
        <dbReference type="Proteomes" id="UP000799764"/>
    </source>
</evidence>
<protein>
    <submittedName>
        <fullName evidence="2">Uncharacterized protein</fullName>
    </submittedName>
</protein>
<evidence type="ECO:0000256" key="1">
    <source>
        <dbReference type="SAM" id="MobiDB-lite"/>
    </source>
</evidence>
<evidence type="ECO:0000313" key="2">
    <source>
        <dbReference type="EMBL" id="KAF2449238.1"/>
    </source>
</evidence>
<name>A0A9P4PTZ4_9PLEO</name>
<comment type="caution">
    <text evidence="2">The sequence shown here is derived from an EMBL/GenBank/DDBJ whole genome shotgun (WGS) entry which is preliminary data.</text>
</comment>
<organism evidence="2 3">
    <name type="scientific">Karstenula rhodostoma CBS 690.94</name>
    <dbReference type="NCBI Taxonomy" id="1392251"/>
    <lineage>
        <taxon>Eukaryota</taxon>
        <taxon>Fungi</taxon>
        <taxon>Dikarya</taxon>
        <taxon>Ascomycota</taxon>
        <taxon>Pezizomycotina</taxon>
        <taxon>Dothideomycetes</taxon>
        <taxon>Pleosporomycetidae</taxon>
        <taxon>Pleosporales</taxon>
        <taxon>Massarineae</taxon>
        <taxon>Didymosphaeriaceae</taxon>
        <taxon>Karstenula</taxon>
    </lineage>
</organism>
<reference evidence="2" key="1">
    <citation type="journal article" date="2020" name="Stud. Mycol.">
        <title>101 Dothideomycetes genomes: a test case for predicting lifestyles and emergence of pathogens.</title>
        <authorList>
            <person name="Haridas S."/>
            <person name="Albert R."/>
            <person name="Binder M."/>
            <person name="Bloem J."/>
            <person name="Labutti K."/>
            <person name="Salamov A."/>
            <person name="Andreopoulos B."/>
            <person name="Baker S."/>
            <person name="Barry K."/>
            <person name="Bills G."/>
            <person name="Bluhm B."/>
            <person name="Cannon C."/>
            <person name="Castanera R."/>
            <person name="Culley D."/>
            <person name="Daum C."/>
            <person name="Ezra D."/>
            <person name="Gonzalez J."/>
            <person name="Henrissat B."/>
            <person name="Kuo A."/>
            <person name="Liang C."/>
            <person name="Lipzen A."/>
            <person name="Lutzoni F."/>
            <person name="Magnuson J."/>
            <person name="Mondo S."/>
            <person name="Nolan M."/>
            <person name="Ohm R."/>
            <person name="Pangilinan J."/>
            <person name="Park H.-J."/>
            <person name="Ramirez L."/>
            <person name="Alfaro M."/>
            <person name="Sun H."/>
            <person name="Tritt A."/>
            <person name="Yoshinaga Y."/>
            <person name="Zwiers L.-H."/>
            <person name="Turgeon B."/>
            <person name="Goodwin S."/>
            <person name="Spatafora J."/>
            <person name="Crous P."/>
            <person name="Grigoriev I."/>
        </authorList>
    </citation>
    <scope>NUCLEOTIDE SEQUENCE</scope>
    <source>
        <strain evidence="2">CBS 690.94</strain>
    </source>
</reference>
<keyword evidence="3" id="KW-1185">Reference proteome</keyword>
<feature type="compositionally biased region" description="Polar residues" evidence="1">
    <location>
        <begin position="34"/>
        <end position="54"/>
    </location>
</feature>
<sequence>YALRGRSPSCVALVPGCIPLPRERGREHRPSGIRSRTQKTTIAPVTYGQPTTDHPSQVPLLISALRVTSPHCTSALNVEVRVHSKPHTLTVKPST</sequence>
<gene>
    <name evidence="2" type="ORF">P171DRAFT_378988</name>
</gene>
<dbReference type="EMBL" id="MU001494">
    <property type="protein sequence ID" value="KAF2449238.1"/>
    <property type="molecule type" value="Genomic_DNA"/>
</dbReference>
<feature type="non-terminal residue" evidence="2">
    <location>
        <position position="1"/>
    </location>
</feature>
<feature type="compositionally biased region" description="Basic and acidic residues" evidence="1">
    <location>
        <begin position="21"/>
        <end position="30"/>
    </location>
</feature>
<dbReference type="Proteomes" id="UP000799764">
    <property type="component" value="Unassembled WGS sequence"/>
</dbReference>
<accession>A0A9P4PTZ4</accession>
<dbReference type="AlphaFoldDB" id="A0A9P4PTZ4"/>